<sequence length="125" mass="14736">MVRKNKKTESTPKSKIKKRKYKEVEENAYESNKKLKEVLKKNAGKELEASMRNKDIIVNTKKRTDRPNSGSNKRLKVILKTNGKDLEISRKNTDIIEQPKKRKRIQKQSYRGGQLMQMTRSRDVF</sequence>
<comment type="caution">
    <text evidence="2">The sequence shown here is derived from an EMBL/GenBank/DDBJ whole genome shotgun (WGS) entry which is preliminary data.</text>
</comment>
<accession>A0AAW1IKS6</accession>
<gene>
    <name evidence="2" type="ORF">RND81_09G091900</name>
</gene>
<protein>
    <submittedName>
        <fullName evidence="2">Uncharacterized protein</fullName>
    </submittedName>
</protein>
<dbReference type="AlphaFoldDB" id="A0AAW1IKS6"/>
<feature type="region of interest" description="Disordered" evidence="1">
    <location>
        <begin position="1"/>
        <end position="25"/>
    </location>
</feature>
<dbReference type="EMBL" id="JBDFQZ010000009">
    <property type="protein sequence ID" value="KAK9689930.1"/>
    <property type="molecule type" value="Genomic_DNA"/>
</dbReference>
<organism evidence="2 3">
    <name type="scientific">Saponaria officinalis</name>
    <name type="common">Common soapwort</name>
    <name type="synonym">Lychnis saponaria</name>
    <dbReference type="NCBI Taxonomy" id="3572"/>
    <lineage>
        <taxon>Eukaryota</taxon>
        <taxon>Viridiplantae</taxon>
        <taxon>Streptophyta</taxon>
        <taxon>Embryophyta</taxon>
        <taxon>Tracheophyta</taxon>
        <taxon>Spermatophyta</taxon>
        <taxon>Magnoliopsida</taxon>
        <taxon>eudicotyledons</taxon>
        <taxon>Gunneridae</taxon>
        <taxon>Pentapetalae</taxon>
        <taxon>Caryophyllales</taxon>
        <taxon>Caryophyllaceae</taxon>
        <taxon>Caryophylleae</taxon>
        <taxon>Saponaria</taxon>
    </lineage>
</organism>
<dbReference type="Proteomes" id="UP001443914">
    <property type="component" value="Unassembled WGS sequence"/>
</dbReference>
<reference evidence="2" key="1">
    <citation type="submission" date="2024-03" db="EMBL/GenBank/DDBJ databases">
        <title>WGS assembly of Saponaria officinalis var. Norfolk2.</title>
        <authorList>
            <person name="Jenkins J."/>
            <person name="Shu S."/>
            <person name="Grimwood J."/>
            <person name="Barry K."/>
            <person name="Goodstein D."/>
            <person name="Schmutz J."/>
            <person name="Leebens-Mack J."/>
            <person name="Osbourn A."/>
        </authorList>
    </citation>
    <scope>NUCLEOTIDE SEQUENCE [LARGE SCALE GENOMIC DNA]</scope>
    <source>
        <strain evidence="2">JIC</strain>
    </source>
</reference>
<name>A0AAW1IKS6_SAPOF</name>
<keyword evidence="3" id="KW-1185">Reference proteome</keyword>
<proteinExistence type="predicted"/>
<evidence type="ECO:0000313" key="2">
    <source>
        <dbReference type="EMBL" id="KAK9689930.1"/>
    </source>
</evidence>
<evidence type="ECO:0000256" key="1">
    <source>
        <dbReference type="SAM" id="MobiDB-lite"/>
    </source>
</evidence>
<evidence type="ECO:0000313" key="3">
    <source>
        <dbReference type="Proteomes" id="UP001443914"/>
    </source>
</evidence>